<dbReference type="RefSeq" id="WP_163659077.1">
    <property type="nucleotide sequence ID" value="NZ_QZCE01000001.1"/>
</dbReference>
<proteinExistence type="predicted"/>
<evidence type="ECO:0000313" key="3">
    <source>
        <dbReference type="Proteomes" id="UP000473574"/>
    </source>
</evidence>
<dbReference type="AlphaFoldDB" id="A0A6M0RZV3"/>
<comment type="caution">
    <text evidence="2">The sequence shown here is derived from an EMBL/GenBank/DDBJ whole genome shotgun (WGS) entry which is preliminary data.</text>
</comment>
<dbReference type="Pfam" id="PF13443">
    <property type="entry name" value="HTH_26"/>
    <property type="match status" value="1"/>
</dbReference>
<dbReference type="PROSITE" id="PS50943">
    <property type="entry name" value="HTH_CROC1"/>
    <property type="match status" value="1"/>
</dbReference>
<dbReference type="EMBL" id="QZCE01000001">
    <property type="protein sequence ID" value="NEZ61201.1"/>
    <property type="molecule type" value="Genomic_DNA"/>
</dbReference>
<sequence>MIIFRIAEIMTRYKVTVADLANELEIQPNTVSQWRVGKSKPSIDKLNRIMNAIEDIGDSQQLELFPLNINDILSWKTEKQQKAS</sequence>
<dbReference type="SUPFAM" id="SSF47413">
    <property type="entry name" value="lambda repressor-like DNA-binding domains"/>
    <property type="match status" value="1"/>
</dbReference>
<dbReference type="Gene3D" id="1.10.260.40">
    <property type="entry name" value="lambda repressor-like DNA-binding domains"/>
    <property type="match status" value="1"/>
</dbReference>
<protein>
    <submittedName>
        <fullName evidence="2">XRE family transcriptional regulator</fullName>
    </submittedName>
</protein>
<dbReference type="Proteomes" id="UP000473574">
    <property type="component" value="Unassembled WGS sequence"/>
</dbReference>
<accession>A0A6M0RZV3</accession>
<evidence type="ECO:0000313" key="2">
    <source>
        <dbReference type="EMBL" id="NEZ61201.1"/>
    </source>
</evidence>
<dbReference type="GO" id="GO:0003677">
    <property type="term" value="F:DNA binding"/>
    <property type="evidence" value="ECO:0007669"/>
    <property type="project" value="InterPro"/>
</dbReference>
<dbReference type="InterPro" id="IPR010982">
    <property type="entry name" value="Lambda_DNA-bd_dom_sf"/>
</dbReference>
<gene>
    <name evidence="2" type="ORF">D0962_00140</name>
</gene>
<feature type="domain" description="HTH cro/C1-type" evidence="1">
    <location>
        <begin position="6"/>
        <end position="59"/>
    </location>
</feature>
<reference evidence="2 3" key="1">
    <citation type="journal article" date="2020" name="Microb. Ecol.">
        <title>Ecogenomics of the Marine Benthic Filamentous Cyanobacterium Adonisia.</title>
        <authorList>
            <person name="Walter J.M."/>
            <person name="Coutinho F.H."/>
            <person name="Leomil L."/>
            <person name="Hargreaves P.I."/>
            <person name="Campeao M.E."/>
            <person name="Vieira V.V."/>
            <person name="Silva B.S."/>
            <person name="Fistarol G.O."/>
            <person name="Salomon P.S."/>
            <person name="Sawabe T."/>
            <person name="Mino S."/>
            <person name="Hosokawa M."/>
            <person name="Miyashita H."/>
            <person name="Maruyama F."/>
            <person name="van Verk M.C."/>
            <person name="Dutilh B.E."/>
            <person name="Thompson C.C."/>
            <person name="Thompson F.L."/>
        </authorList>
    </citation>
    <scope>NUCLEOTIDE SEQUENCE [LARGE SCALE GENOMIC DNA]</scope>
    <source>
        <strain evidence="2 3">CCMR0082</strain>
    </source>
</reference>
<evidence type="ECO:0000259" key="1">
    <source>
        <dbReference type="PROSITE" id="PS50943"/>
    </source>
</evidence>
<dbReference type="SMART" id="SM00530">
    <property type="entry name" value="HTH_XRE"/>
    <property type="match status" value="1"/>
</dbReference>
<name>A0A6M0RZV3_9CYAN</name>
<dbReference type="CDD" id="cd00093">
    <property type="entry name" value="HTH_XRE"/>
    <property type="match status" value="1"/>
</dbReference>
<dbReference type="InterPro" id="IPR001387">
    <property type="entry name" value="Cro/C1-type_HTH"/>
</dbReference>
<organism evidence="2 3">
    <name type="scientific">Adonisia turfae CCMR0082</name>
    <dbReference type="NCBI Taxonomy" id="2304604"/>
    <lineage>
        <taxon>Bacteria</taxon>
        <taxon>Bacillati</taxon>
        <taxon>Cyanobacteriota</taxon>
        <taxon>Adonisia</taxon>
        <taxon>Adonisia turfae</taxon>
    </lineage>
</organism>